<dbReference type="OrthoDB" id="9797191at2"/>
<feature type="domain" description="YoaR-like putative peptidoglycan binding" evidence="3">
    <location>
        <begin position="215"/>
        <end position="318"/>
    </location>
</feature>
<dbReference type="InterPro" id="IPR022029">
    <property type="entry name" value="YoaR-like_PG-bd"/>
</dbReference>
<dbReference type="InterPro" id="IPR007391">
    <property type="entry name" value="Vancomycin_resist_VanW"/>
</dbReference>
<comment type="caution">
    <text evidence="4">The sequence shown here is derived from an EMBL/GenBank/DDBJ whole genome shotgun (WGS) entry which is preliminary data.</text>
</comment>
<feature type="transmembrane region" description="Helical" evidence="2">
    <location>
        <begin position="145"/>
        <end position="167"/>
    </location>
</feature>
<dbReference type="Proteomes" id="UP000215694">
    <property type="component" value="Unassembled WGS sequence"/>
</dbReference>
<evidence type="ECO:0000313" key="4">
    <source>
        <dbReference type="EMBL" id="RDY29479.1"/>
    </source>
</evidence>
<dbReference type="Pfam" id="PF04294">
    <property type="entry name" value="VanW"/>
    <property type="match status" value="1"/>
</dbReference>
<dbReference type="EMBL" id="NOJY02000002">
    <property type="protein sequence ID" value="RDY29479.1"/>
    <property type="molecule type" value="Genomic_DNA"/>
</dbReference>
<organism evidence="4 5">
    <name type="scientific">Romboutsia weinsteinii</name>
    <dbReference type="NCBI Taxonomy" id="2020949"/>
    <lineage>
        <taxon>Bacteria</taxon>
        <taxon>Bacillati</taxon>
        <taxon>Bacillota</taxon>
        <taxon>Clostridia</taxon>
        <taxon>Peptostreptococcales</taxon>
        <taxon>Peptostreptococcaceae</taxon>
        <taxon>Romboutsia</taxon>
    </lineage>
</organism>
<keyword evidence="2" id="KW-0472">Membrane</keyword>
<evidence type="ECO:0000256" key="2">
    <source>
        <dbReference type="SAM" id="Phobius"/>
    </source>
</evidence>
<dbReference type="AlphaFoldDB" id="A0A371J9P7"/>
<dbReference type="InterPro" id="IPR052913">
    <property type="entry name" value="Glycopeptide_resist_protein"/>
</dbReference>
<evidence type="ECO:0000313" key="5">
    <source>
        <dbReference type="Proteomes" id="UP000215694"/>
    </source>
</evidence>
<name>A0A371J9P7_9FIRM</name>
<feature type="compositionally biased region" description="Basic and acidic residues" evidence="1">
    <location>
        <begin position="29"/>
        <end position="59"/>
    </location>
</feature>
<dbReference type="PANTHER" id="PTHR35788">
    <property type="entry name" value="EXPORTED PROTEIN-RELATED"/>
    <property type="match status" value="1"/>
</dbReference>
<evidence type="ECO:0000256" key="1">
    <source>
        <dbReference type="SAM" id="MobiDB-lite"/>
    </source>
</evidence>
<dbReference type="Pfam" id="PF12229">
    <property type="entry name" value="PG_binding_4"/>
    <property type="match status" value="1"/>
</dbReference>
<accession>A0A371J9P7</accession>
<protein>
    <recommendedName>
        <fullName evidence="3">YoaR-like putative peptidoglycan binding domain-containing protein</fullName>
    </recommendedName>
</protein>
<evidence type="ECO:0000259" key="3">
    <source>
        <dbReference type="Pfam" id="PF12229"/>
    </source>
</evidence>
<dbReference type="PANTHER" id="PTHR35788:SF1">
    <property type="entry name" value="EXPORTED PROTEIN"/>
    <property type="match status" value="1"/>
</dbReference>
<dbReference type="RefSeq" id="WP_094367628.1">
    <property type="nucleotide sequence ID" value="NZ_NOJY02000002.1"/>
</dbReference>
<keyword evidence="5" id="KW-1185">Reference proteome</keyword>
<proteinExistence type="predicted"/>
<keyword evidence="2" id="KW-0812">Transmembrane</keyword>
<keyword evidence="2" id="KW-1133">Transmembrane helix</keyword>
<reference evidence="4 5" key="1">
    <citation type="journal article" date="2017" name="Genome Announc.">
        <title>Draft Genome Sequence of Romboutsia weinsteinii sp. nov. Strain CCRI-19649(T) Isolated from Surface Water.</title>
        <authorList>
            <person name="Maheux A.F."/>
            <person name="Boudreau D.K."/>
            <person name="Berube E."/>
            <person name="Boissinot M."/>
            <person name="Cantin P."/>
            <person name="Raymond F."/>
            <person name="Corbeil J."/>
            <person name="Omar R.F."/>
            <person name="Bergeron M.G."/>
        </authorList>
    </citation>
    <scope>NUCLEOTIDE SEQUENCE [LARGE SCALE GENOMIC DNA]</scope>
    <source>
        <strain evidence="4 5">CCRI-19649</strain>
    </source>
</reference>
<gene>
    <name evidence="4" type="ORF">CHL78_001900</name>
</gene>
<feature type="region of interest" description="Disordered" evidence="1">
    <location>
        <begin position="1"/>
        <end position="63"/>
    </location>
</feature>
<sequence length="544" mass="60347">MDKEKDGATGTNNDSNEEIDVYSSGGDVNNKDISKDRDEEVQAKECNDTSDASDDKSVDESILGDISSSQCNKKIVDDNKSKNANEEQIAQIDVDKETIEMNNIKENEPLDEQQHTELEDDTVHLVDYNVEDNNKIKSTKNIKKIALIIGGMLAIFVLVVAVTTSAYKNKVYPGASLCGVDLSKMDKEELNKEIKSISSKIEKNTMYIKASSKKYDIKISDLVEDYNINGLEQKIMNYGKEKNIFEKFMIILNSNEVKYGFDISVDKEKINKLMDDISKETNKLHENPKVIINGDDIKLEVGKDGKKLNENDLIKKIKGFTNKVETLDDNVSIAAVYEDDKPTMNINDLKSVDTKMSTYSTTYGSGGGRGSNVENAAKKLDDMILMPGEEFSYEKSVGPVELNNGYTYAPVIVNGELQNGVGGGVCQVSSTLYNTTLIAGILPTERRNHSKAVSYVPRGLDATLASGLIDYKFKNTYDYPLVLNTNTSGGKLTIEIWSNKDAKKGISYEAKGYASGNSANTYLYGYDKDGKKVFEKHIDTSVYR</sequence>